<dbReference type="Proteomes" id="UP001305606">
    <property type="component" value="Chromosome"/>
</dbReference>
<proteinExistence type="predicted"/>
<evidence type="ECO:0000313" key="2">
    <source>
        <dbReference type="Proteomes" id="UP001305606"/>
    </source>
</evidence>
<keyword evidence="2" id="KW-1185">Reference proteome</keyword>
<sequence>MDIVPGPRCRWHGSRAFAAPAASPSPRFAAAVQVLDELVVSEDVRYLESLPFSPV</sequence>
<evidence type="ECO:0000313" key="1">
    <source>
        <dbReference type="EMBL" id="WNE96704.1"/>
    </source>
</evidence>
<name>A0ABY9UXX2_9ACTN</name>
<dbReference type="EMBL" id="CP117522">
    <property type="protein sequence ID" value="WNE96704.1"/>
    <property type="molecule type" value="Genomic_DNA"/>
</dbReference>
<gene>
    <name evidence="1" type="ORF">PS467_15875</name>
</gene>
<protein>
    <submittedName>
        <fullName evidence="1">Uncharacterized protein</fullName>
    </submittedName>
</protein>
<reference evidence="1 2" key="1">
    <citation type="submission" date="2023-02" db="EMBL/GenBank/DDBJ databases">
        <title>Streptomyces sp. SCA4-21 with antifungal activity against Fusarium oxysporum f. sp. cubense, Streptomyces sp. SCA2-17 with antifungal activity against Fusarium oxysporum f. sp. cubense.</title>
        <authorList>
            <person name="Qi D."/>
        </authorList>
    </citation>
    <scope>NUCLEOTIDE SEQUENCE [LARGE SCALE GENOMIC DNA]</scope>
    <source>
        <strain evidence="1 2">SCA4-21</strain>
    </source>
</reference>
<accession>A0ABY9UXX2</accession>
<dbReference type="RefSeq" id="WP_311035837.1">
    <property type="nucleotide sequence ID" value="NZ_CP117522.1"/>
</dbReference>
<organism evidence="1 2">
    <name type="scientific">Streptomyces luomodiensis</name>
    <dbReference type="NCBI Taxonomy" id="3026192"/>
    <lineage>
        <taxon>Bacteria</taxon>
        <taxon>Bacillati</taxon>
        <taxon>Actinomycetota</taxon>
        <taxon>Actinomycetes</taxon>
        <taxon>Kitasatosporales</taxon>
        <taxon>Streptomycetaceae</taxon>
        <taxon>Streptomyces</taxon>
    </lineage>
</organism>